<comment type="function">
    <text evidence="1">Could be a virulence factor.</text>
</comment>
<evidence type="ECO:0000256" key="4">
    <source>
        <dbReference type="ARBA" id="ARBA00022475"/>
    </source>
</evidence>
<evidence type="ECO:0000256" key="3">
    <source>
        <dbReference type="ARBA" id="ARBA00004651"/>
    </source>
</evidence>
<evidence type="ECO:0000256" key="8">
    <source>
        <dbReference type="ARBA" id="ARBA00022692"/>
    </source>
</evidence>
<evidence type="ECO:0000256" key="12">
    <source>
        <dbReference type="ARBA" id="ARBA00023136"/>
    </source>
</evidence>
<dbReference type="GO" id="GO:0005886">
    <property type="term" value="C:plasma membrane"/>
    <property type="evidence" value="ECO:0007669"/>
    <property type="project" value="UniProtKB-SubCell"/>
</dbReference>
<evidence type="ECO:0000256" key="5">
    <source>
        <dbReference type="ARBA" id="ARBA00022516"/>
    </source>
</evidence>
<dbReference type="RefSeq" id="WP_119839172.1">
    <property type="nucleotide sequence ID" value="NZ_CP060436.1"/>
</dbReference>
<evidence type="ECO:0000256" key="13">
    <source>
        <dbReference type="ARBA" id="ARBA00023209"/>
    </source>
</evidence>
<keyword evidence="13" id="KW-0594">Phospholipid biosynthesis</keyword>
<evidence type="ECO:0000256" key="11">
    <source>
        <dbReference type="ARBA" id="ARBA00023098"/>
    </source>
</evidence>
<dbReference type="InterPro" id="IPR022924">
    <property type="entry name" value="Cardiolipin_synthase"/>
</dbReference>
<reference evidence="17 18" key="1">
    <citation type="submission" date="2020-08" db="EMBL/GenBank/DDBJ databases">
        <title>Genome sequence of Rhodobacteraceae bacterium Lw-13e.</title>
        <authorList>
            <person name="Poehlein A."/>
            <person name="Wolter L."/>
            <person name="Daniel R."/>
            <person name="Brinkhoff T."/>
        </authorList>
    </citation>
    <scope>NUCLEOTIDE SEQUENCE [LARGE SCALE GENOMIC DNA]</scope>
    <source>
        <strain evidence="17 18">Lw-13e</strain>
    </source>
</reference>
<dbReference type="InterPro" id="IPR027379">
    <property type="entry name" value="CLS_N"/>
</dbReference>
<keyword evidence="18" id="KW-1185">Reference proteome</keyword>
<gene>
    <name evidence="17" type="primary">clsA</name>
    <name evidence="17" type="ORF">PSAL_000500</name>
</gene>
<evidence type="ECO:0000256" key="2">
    <source>
        <dbReference type="ARBA" id="ARBA00004613"/>
    </source>
</evidence>
<dbReference type="PANTHER" id="PTHR21248">
    <property type="entry name" value="CARDIOLIPIN SYNTHASE"/>
    <property type="match status" value="1"/>
</dbReference>
<comment type="subcellular location">
    <subcellularLocation>
        <location evidence="3">Cell membrane</location>
        <topology evidence="3">Multi-pass membrane protein</topology>
    </subcellularLocation>
    <subcellularLocation>
        <location evidence="2">Secreted</location>
    </subcellularLocation>
</comment>
<evidence type="ECO:0000256" key="16">
    <source>
        <dbReference type="SAM" id="Phobius"/>
    </source>
</evidence>
<keyword evidence="12 16" id="KW-0472">Membrane</keyword>
<accession>A0A418SGV6</accession>
<dbReference type="PANTHER" id="PTHR21248:SF22">
    <property type="entry name" value="PHOSPHOLIPASE D"/>
    <property type="match status" value="1"/>
</dbReference>
<keyword evidence="11" id="KW-0443">Lipid metabolism</keyword>
<dbReference type="PROSITE" id="PS50035">
    <property type="entry name" value="PLD"/>
    <property type="match status" value="2"/>
</dbReference>
<keyword evidence="10 16" id="KW-1133">Transmembrane helix</keyword>
<dbReference type="GO" id="GO:0008808">
    <property type="term" value="F:cardiolipin synthase activity"/>
    <property type="evidence" value="ECO:0007669"/>
    <property type="project" value="UniProtKB-UniRule"/>
</dbReference>
<sequence length="484" mass="54200">MESFPFGAVFAVCYLLAQGYFLIRALIRPGRAPSSRVAWVLVMLALPALGMLGYLLFGETNIGRRRAARYRQIQSDMRAGAHRQAKEVEAGTELASPDLRHLFQYVEAVCGVVPLRGNRARLLADSEATIDAMTADIDAAEDHVHLLFYIWLDDNSGIRMAEAAIRAARRGVAVRAMADDIGSRRLIRSAHWKRMADAGVQLTRALPVSNPLVHPVRGRIDLRNHRKIVVIDNRITYCGSQNCADASFAVKSKYAPWVDLMVRFEGPIAVQNQTLFISDWMAHRKDDLRPILTQPRPDFPTGGILAQVIGTGPTVHAETMPELFDLLIHAARRELVLTTPYYVPTEAMQSALCIAARRGVDCTLVMPARNDSWIVAAASRSYYYELLKAGVKICEYPLGLLHAKSLTFDGRAALIGSANLDRRSFELNYENNILLEDAELTGELRARQQSYIDASHVMTIEEVTHWGFWWRLWHNTVAMFGPVF</sequence>
<feature type="transmembrane region" description="Helical" evidence="16">
    <location>
        <begin position="6"/>
        <end position="27"/>
    </location>
</feature>
<name>A0A418SGV6_9RHOB</name>
<evidence type="ECO:0000313" key="17">
    <source>
        <dbReference type="EMBL" id="QPM88847.1"/>
    </source>
</evidence>
<dbReference type="Pfam" id="PF13091">
    <property type="entry name" value="PLDc_2"/>
    <property type="match status" value="2"/>
</dbReference>
<dbReference type="EC" id="2.7.8.-" evidence="15"/>
<dbReference type="InterPro" id="IPR025202">
    <property type="entry name" value="PLD-like_dom"/>
</dbReference>
<keyword evidence="8 16" id="KW-0812">Transmembrane</keyword>
<dbReference type="Gene3D" id="3.30.870.10">
    <property type="entry name" value="Endonuclease Chain A"/>
    <property type="match status" value="2"/>
</dbReference>
<evidence type="ECO:0000256" key="7">
    <source>
        <dbReference type="ARBA" id="ARBA00022679"/>
    </source>
</evidence>
<dbReference type="Proteomes" id="UP000283786">
    <property type="component" value="Chromosome"/>
</dbReference>
<protein>
    <recommendedName>
        <fullName evidence="15">Cardiolipin synthase</fullName>
        <ecNumber evidence="15">2.7.8.-</ecNumber>
    </recommendedName>
</protein>
<keyword evidence="4" id="KW-1003">Cell membrane</keyword>
<dbReference type="SUPFAM" id="SSF56024">
    <property type="entry name" value="Phospholipase D/nuclease"/>
    <property type="match status" value="2"/>
</dbReference>
<dbReference type="EMBL" id="CP060436">
    <property type="protein sequence ID" value="QPM88847.1"/>
    <property type="molecule type" value="Genomic_DNA"/>
</dbReference>
<dbReference type="SMART" id="SM00155">
    <property type="entry name" value="PLDc"/>
    <property type="match status" value="2"/>
</dbReference>
<dbReference type="CDD" id="cd09152">
    <property type="entry name" value="PLDc_EcCLS_like_1"/>
    <property type="match status" value="1"/>
</dbReference>
<dbReference type="Pfam" id="PF13396">
    <property type="entry name" value="PLDc_N"/>
    <property type="match status" value="1"/>
</dbReference>
<dbReference type="CDD" id="cd09158">
    <property type="entry name" value="PLDc_EcCLS_like_2"/>
    <property type="match status" value="1"/>
</dbReference>
<keyword evidence="14" id="KW-1208">Phospholipid metabolism</keyword>
<evidence type="ECO:0000256" key="6">
    <source>
        <dbReference type="ARBA" id="ARBA00022525"/>
    </source>
</evidence>
<evidence type="ECO:0000256" key="1">
    <source>
        <dbReference type="ARBA" id="ARBA00003145"/>
    </source>
</evidence>
<keyword evidence="9" id="KW-0677">Repeat</keyword>
<keyword evidence="5" id="KW-0444">Lipid biosynthesis</keyword>
<dbReference type="AlphaFoldDB" id="A0A418SGV6"/>
<proteinExistence type="predicted"/>
<keyword evidence="6" id="KW-0964">Secreted</keyword>
<dbReference type="GO" id="GO:0005576">
    <property type="term" value="C:extracellular region"/>
    <property type="evidence" value="ECO:0007669"/>
    <property type="project" value="UniProtKB-SubCell"/>
</dbReference>
<dbReference type="OrthoDB" id="9762009at2"/>
<organism evidence="17 18">
    <name type="scientific">Pseudooceanicola algae</name>
    <dbReference type="NCBI Taxonomy" id="1537215"/>
    <lineage>
        <taxon>Bacteria</taxon>
        <taxon>Pseudomonadati</taxon>
        <taxon>Pseudomonadota</taxon>
        <taxon>Alphaproteobacteria</taxon>
        <taxon>Rhodobacterales</taxon>
        <taxon>Paracoccaceae</taxon>
        <taxon>Pseudooceanicola</taxon>
    </lineage>
</organism>
<evidence type="ECO:0000256" key="10">
    <source>
        <dbReference type="ARBA" id="ARBA00022989"/>
    </source>
</evidence>
<evidence type="ECO:0000256" key="9">
    <source>
        <dbReference type="ARBA" id="ARBA00022737"/>
    </source>
</evidence>
<evidence type="ECO:0000256" key="14">
    <source>
        <dbReference type="ARBA" id="ARBA00023264"/>
    </source>
</evidence>
<feature type="transmembrane region" description="Helical" evidence="16">
    <location>
        <begin position="39"/>
        <end position="57"/>
    </location>
</feature>
<keyword evidence="7 17" id="KW-0808">Transferase</keyword>
<dbReference type="KEGG" id="palw:PSAL_000500"/>
<evidence type="ECO:0000313" key="18">
    <source>
        <dbReference type="Proteomes" id="UP000283786"/>
    </source>
</evidence>
<dbReference type="GO" id="GO:0032049">
    <property type="term" value="P:cardiolipin biosynthetic process"/>
    <property type="evidence" value="ECO:0007669"/>
    <property type="project" value="UniProtKB-UniRule"/>
</dbReference>
<dbReference type="NCBIfam" id="TIGR04265">
    <property type="entry name" value="bac_cardiolipin"/>
    <property type="match status" value="1"/>
</dbReference>
<evidence type="ECO:0000256" key="15">
    <source>
        <dbReference type="NCBIfam" id="TIGR04265"/>
    </source>
</evidence>
<dbReference type="InterPro" id="IPR001736">
    <property type="entry name" value="PLipase_D/transphosphatidylase"/>
</dbReference>